<gene>
    <name evidence="1" type="ORF">DW674_02430</name>
</gene>
<dbReference type="RefSeq" id="WP_005842388.1">
    <property type="nucleotide sequence ID" value="NZ_CABKNT010000005.1"/>
</dbReference>
<dbReference type="Pfam" id="PF12646">
    <property type="entry name" value="DUF3783"/>
    <property type="match status" value="1"/>
</dbReference>
<dbReference type="OrthoDB" id="1049518at2"/>
<comment type="caution">
    <text evidence="1">The sequence shown here is derived from an EMBL/GenBank/DDBJ whole genome shotgun (WGS) entry which is preliminary data.</text>
</comment>
<name>A0A356ULM6_9FIRM</name>
<evidence type="ECO:0000313" key="1">
    <source>
        <dbReference type="EMBL" id="RHF52787.1"/>
    </source>
</evidence>
<reference evidence="1 2" key="1">
    <citation type="submission" date="2018-08" db="EMBL/GenBank/DDBJ databases">
        <title>A genome reference for cultivated species of the human gut microbiota.</title>
        <authorList>
            <person name="Zou Y."/>
            <person name="Xue W."/>
            <person name="Luo G."/>
        </authorList>
    </citation>
    <scope>NUCLEOTIDE SEQUENCE [LARGE SCALE GENOMIC DNA]</scope>
    <source>
        <strain evidence="1 2">AM25-21AC</strain>
    </source>
</reference>
<accession>A0A356ULM6</accession>
<dbReference type="Proteomes" id="UP000283442">
    <property type="component" value="Unassembled WGS sequence"/>
</dbReference>
<protein>
    <submittedName>
        <fullName evidence="1">DUF3783 domain-containing protein</fullName>
    </submittedName>
</protein>
<evidence type="ECO:0000313" key="2">
    <source>
        <dbReference type="Proteomes" id="UP000283442"/>
    </source>
</evidence>
<dbReference type="InterPro" id="IPR016621">
    <property type="entry name" value="UCP014543"/>
</dbReference>
<dbReference type="GeneID" id="93482175"/>
<proteinExistence type="predicted"/>
<organism evidence="1 2">
    <name type="scientific">Mitsuokella multacida</name>
    <dbReference type="NCBI Taxonomy" id="52226"/>
    <lineage>
        <taxon>Bacteria</taxon>
        <taxon>Bacillati</taxon>
        <taxon>Bacillota</taxon>
        <taxon>Negativicutes</taxon>
        <taxon>Selenomonadales</taxon>
        <taxon>Selenomonadaceae</taxon>
        <taxon>Mitsuokella</taxon>
    </lineage>
</organism>
<dbReference type="AlphaFoldDB" id="A0A356ULM6"/>
<dbReference type="EMBL" id="QRHE01000002">
    <property type="protein sequence ID" value="RHF52787.1"/>
    <property type="molecule type" value="Genomic_DNA"/>
</dbReference>
<sequence>MKREELVLFYQFRDDEKLALAQKTLHRLGIHTKVLPEEAWREKIGYLLGLKGFRAANPEDYEDDPFVFPHEVMVLQHIRNKRLDAVLKALKDAGVPPVHYKSVVTPFNTLWTLRRLCETMQKEHAAMIEMEEAKEKKDKKNEASEGNE</sequence>